<reference evidence="1 2" key="1">
    <citation type="submission" date="2023-01" db="EMBL/GenBank/DDBJ databases">
        <title>Halorubrum ezzemoulense from Santa Pola, Spain.</title>
        <authorList>
            <person name="Feng Y."/>
            <person name="Louyakis A.S."/>
            <person name="Gogarten J.P."/>
        </authorList>
    </citation>
    <scope>NUCLEOTIDE SEQUENCE [LARGE SCALE GENOMIC DNA]</scope>
    <source>
        <strain evidence="1 2">AMM015</strain>
    </source>
</reference>
<dbReference type="EMBL" id="JAQLUK010000257">
    <property type="protein sequence ID" value="MDB2294628.1"/>
    <property type="molecule type" value="Genomic_DNA"/>
</dbReference>
<protein>
    <submittedName>
        <fullName evidence="1">Uncharacterized protein</fullName>
    </submittedName>
</protein>
<sequence length="115" mass="12562">MIVRSEQPMTQQGPDALCSEGVLEKLVLIAFVAGETFDFLGVSKGDSMASLGVVRPVCQAVNIEGGTRVCINERRRFERAYVTDAILSPSADSPEQKGLSHKPTYIDFSSHLKFD</sequence>
<comment type="caution">
    <text evidence="1">The sequence shown here is derived from an EMBL/GenBank/DDBJ whole genome shotgun (WGS) entry which is preliminary data.</text>
</comment>
<evidence type="ECO:0000313" key="2">
    <source>
        <dbReference type="Proteomes" id="UP001210528"/>
    </source>
</evidence>
<accession>A0ABT4Z8X9</accession>
<keyword evidence="2" id="KW-1185">Reference proteome</keyword>
<dbReference type="RefSeq" id="WP_271943233.1">
    <property type="nucleotide sequence ID" value="NZ_JAQLTZ010000002.1"/>
</dbReference>
<proteinExistence type="predicted"/>
<evidence type="ECO:0000313" key="1">
    <source>
        <dbReference type="EMBL" id="MDB2294628.1"/>
    </source>
</evidence>
<dbReference type="Proteomes" id="UP001210528">
    <property type="component" value="Unassembled WGS sequence"/>
</dbReference>
<gene>
    <name evidence="1" type="ORF">PM085_20770</name>
</gene>
<name>A0ABT4Z8X9_HALEZ</name>
<organism evidence="1 2">
    <name type="scientific">Halorubrum ezzemoulense</name>
    <name type="common">Halorubrum chaoviator</name>
    <dbReference type="NCBI Taxonomy" id="337243"/>
    <lineage>
        <taxon>Archaea</taxon>
        <taxon>Methanobacteriati</taxon>
        <taxon>Methanobacteriota</taxon>
        <taxon>Stenosarchaea group</taxon>
        <taxon>Halobacteria</taxon>
        <taxon>Halobacteriales</taxon>
        <taxon>Haloferacaceae</taxon>
        <taxon>Halorubrum</taxon>
    </lineage>
</organism>